<organism evidence="2 3">
    <name type="scientific">Talaromyces proteolyticus</name>
    <dbReference type="NCBI Taxonomy" id="1131652"/>
    <lineage>
        <taxon>Eukaryota</taxon>
        <taxon>Fungi</taxon>
        <taxon>Dikarya</taxon>
        <taxon>Ascomycota</taxon>
        <taxon>Pezizomycotina</taxon>
        <taxon>Eurotiomycetes</taxon>
        <taxon>Eurotiomycetidae</taxon>
        <taxon>Eurotiales</taxon>
        <taxon>Trichocomaceae</taxon>
        <taxon>Talaromyces</taxon>
        <taxon>Talaromyces sect. Bacilispori</taxon>
    </lineage>
</organism>
<evidence type="ECO:0000313" key="2">
    <source>
        <dbReference type="EMBL" id="KAH8690526.1"/>
    </source>
</evidence>
<accession>A0AAD4KKU5</accession>
<protein>
    <submittedName>
        <fullName evidence="2">Uncharacterized protein</fullName>
    </submittedName>
</protein>
<dbReference type="GeneID" id="70252715"/>
<dbReference type="EMBL" id="JAJTJA010000013">
    <property type="protein sequence ID" value="KAH8690526.1"/>
    <property type="molecule type" value="Genomic_DNA"/>
</dbReference>
<dbReference type="Proteomes" id="UP001201262">
    <property type="component" value="Unassembled WGS sequence"/>
</dbReference>
<keyword evidence="3" id="KW-1185">Reference proteome</keyword>
<sequence length="76" mass="7759">MTALGGLSSAGDAHTFGSKDRSRGPASLYKAPESPCANKRFGVRNSLVHQNAGHQSGAGIGGEQGPRPLQGPYKAP</sequence>
<feature type="region of interest" description="Disordered" evidence="1">
    <location>
        <begin position="1"/>
        <end position="76"/>
    </location>
</feature>
<evidence type="ECO:0000313" key="3">
    <source>
        <dbReference type="Proteomes" id="UP001201262"/>
    </source>
</evidence>
<dbReference type="AlphaFoldDB" id="A0AAD4KKU5"/>
<comment type="caution">
    <text evidence="2">The sequence shown here is derived from an EMBL/GenBank/DDBJ whole genome shotgun (WGS) entry which is preliminary data.</text>
</comment>
<reference evidence="2" key="1">
    <citation type="submission" date="2021-12" db="EMBL/GenBank/DDBJ databases">
        <title>Convergent genome expansion in fungi linked to evolution of root-endophyte symbiosis.</title>
        <authorList>
            <consortium name="DOE Joint Genome Institute"/>
            <person name="Ke Y.-H."/>
            <person name="Bonito G."/>
            <person name="Liao H.-L."/>
            <person name="Looney B."/>
            <person name="Rojas-Flechas A."/>
            <person name="Nash J."/>
            <person name="Hameed K."/>
            <person name="Schadt C."/>
            <person name="Martin F."/>
            <person name="Crous P.W."/>
            <person name="Miettinen O."/>
            <person name="Magnuson J.K."/>
            <person name="Labbe J."/>
            <person name="Jacobson D."/>
            <person name="Doktycz M.J."/>
            <person name="Veneault-Fourrey C."/>
            <person name="Kuo A."/>
            <person name="Mondo S."/>
            <person name="Calhoun S."/>
            <person name="Riley R."/>
            <person name="Ohm R."/>
            <person name="LaButti K."/>
            <person name="Andreopoulos B."/>
            <person name="Pangilinan J."/>
            <person name="Nolan M."/>
            <person name="Tritt A."/>
            <person name="Clum A."/>
            <person name="Lipzen A."/>
            <person name="Daum C."/>
            <person name="Barry K."/>
            <person name="Grigoriev I.V."/>
            <person name="Vilgalys R."/>
        </authorList>
    </citation>
    <scope>NUCLEOTIDE SEQUENCE</scope>
    <source>
        <strain evidence="2">PMI_201</strain>
    </source>
</reference>
<evidence type="ECO:0000256" key="1">
    <source>
        <dbReference type="SAM" id="MobiDB-lite"/>
    </source>
</evidence>
<proteinExistence type="predicted"/>
<name>A0AAD4KKU5_9EURO</name>
<gene>
    <name evidence="2" type="ORF">BGW36DRAFT_56935</name>
</gene>
<dbReference type="RefSeq" id="XP_046066722.1">
    <property type="nucleotide sequence ID" value="XM_046222428.1"/>
</dbReference>